<sequence>MTPFDTSVPSEATCVFRGCVHPPLPDAIKCAFHKPREKCCVADCRSQVYARGRCVRHGGKRSCAASGCDGNVRIGDVCFKHAASAGVNRGCVVAGCMRMGRAQGKCVQHGGGPLCAKRDCTSHARVGGLCQRHRHQTTTKEHRLSIRFLLCGVDN</sequence>
<dbReference type="PANTHER" id="PTHR31827">
    <property type="entry name" value="EMB|CAB89363.1"/>
    <property type="match status" value="1"/>
</dbReference>
<gene>
    <name evidence="2" type="primary">Aste57867_19087</name>
    <name evidence="1" type="ORF">As57867_019023</name>
    <name evidence="2" type="ORF">ASTE57867_19087</name>
</gene>
<organism evidence="2 3">
    <name type="scientific">Aphanomyces stellatus</name>
    <dbReference type="NCBI Taxonomy" id="120398"/>
    <lineage>
        <taxon>Eukaryota</taxon>
        <taxon>Sar</taxon>
        <taxon>Stramenopiles</taxon>
        <taxon>Oomycota</taxon>
        <taxon>Saprolegniomycetes</taxon>
        <taxon>Saprolegniales</taxon>
        <taxon>Verrucalvaceae</taxon>
        <taxon>Aphanomyces</taxon>
    </lineage>
</organism>
<dbReference type="EMBL" id="CAADRA010006464">
    <property type="protein sequence ID" value="VFT95812.1"/>
    <property type="molecule type" value="Genomic_DNA"/>
</dbReference>
<proteinExistence type="predicted"/>
<dbReference type="Proteomes" id="UP000332933">
    <property type="component" value="Unassembled WGS sequence"/>
</dbReference>
<protein>
    <submittedName>
        <fullName evidence="2">Aste57867_19087 protein</fullName>
    </submittedName>
</protein>
<name>A0A485LC13_9STRA</name>
<keyword evidence="3" id="KW-1185">Reference proteome</keyword>
<evidence type="ECO:0000313" key="3">
    <source>
        <dbReference type="Proteomes" id="UP000332933"/>
    </source>
</evidence>
<evidence type="ECO:0000313" key="2">
    <source>
        <dbReference type="EMBL" id="VFT95812.1"/>
    </source>
</evidence>
<dbReference type="PANTHER" id="PTHR31827:SF1">
    <property type="entry name" value="EMB|CAB89363.1"/>
    <property type="match status" value="1"/>
</dbReference>
<accession>A0A485LC13</accession>
<dbReference type="OrthoDB" id="86077at2759"/>
<reference evidence="2 3" key="1">
    <citation type="submission" date="2019-03" db="EMBL/GenBank/DDBJ databases">
        <authorList>
            <person name="Gaulin E."/>
            <person name="Dumas B."/>
        </authorList>
    </citation>
    <scope>NUCLEOTIDE SEQUENCE [LARGE SCALE GENOMIC DNA]</scope>
    <source>
        <strain evidence="2">CBS 568.67</strain>
    </source>
</reference>
<dbReference type="EMBL" id="VJMH01006443">
    <property type="protein sequence ID" value="KAF0689480.1"/>
    <property type="molecule type" value="Genomic_DNA"/>
</dbReference>
<dbReference type="AlphaFoldDB" id="A0A485LC13"/>
<evidence type="ECO:0000313" key="1">
    <source>
        <dbReference type="EMBL" id="KAF0689480.1"/>
    </source>
</evidence>
<reference evidence="1" key="2">
    <citation type="submission" date="2019-06" db="EMBL/GenBank/DDBJ databases">
        <title>Genomics analysis of Aphanomyces spp. identifies a new class of oomycete effector associated with host adaptation.</title>
        <authorList>
            <person name="Gaulin E."/>
        </authorList>
    </citation>
    <scope>NUCLEOTIDE SEQUENCE</scope>
    <source>
        <strain evidence="1">CBS 578.67</strain>
    </source>
</reference>